<dbReference type="Proteomes" id="UP000799538">
    <property type="component" value="Unassembled WGS sequence"/>
</dbReference>
<dbReference type="SUPFAM" id="SSF51430">
    <property type="entry name" value="NAD(P)-linked oxidoreductase"/>
    <property type="match status" value="1"/>
</dbReference>
<sequence length="193" mass="21311">MPADTLKLILGGSHIHNWSGDDRDEYVRIMKKHEVVDVDTAAIYDRSEEVIGALADRESLRVHTKTAGLIPGMLAKESLGHLKHIDAYMFQSPDPETPIAEGLEAIGQLFSEGAFQSFGLSNFSAEEVQEVYDICKAKGYILPTTYSGSYNAVTRGNEDDLFPTLRQLGIGFWAYSPIGAGFLTKRQEGVKNR</sequence>
<accession>A0A6A6G1F7</accession>
<keyword evidence="1" id="KW-0560">Oxidoreductase</keyword>
<evidence type="ECO:0000313" key="4">
    <source>
        <dbReference type="Proteomes" id="UP000799538"/>
    </source>
</evidence>
<dbReference type="InterPro" id="IPR023210">
    <property type="entry name" value="NADP_OxRdtase_dom"/>
</dbReference>
<evidence type="ECO:0000313" key="3">
    <source>
        <dbReference type="EMBL" id="KAF2219527.1"/>
    </source>
</evidence>
<reference evidence="4" key="1">
    <citation type="journal article" date="2020" name="Stud. Mycol.">
        <title>101 Dothideomycetes genomes: A test case for predicting lifestyles and emergence of pathogens.</title>
        <authorList>
            <person name="Haridas S."/>
            <person name="Albert R."/>
            <person name="Binder M."/>
            <person name="Bloem J."/>
            <person name="LaButti K."/>
            <person name="Salamov A."/>
            <person name="Andreopoulos B."/>
            <person name="Baker S."/>
            <person name="Barry K."/>
            <person name="Bills G."/>
            <person name="Bluhm B."/>
            <person name="Cannon C."/>
            <person name="Castanera R."/>
            <person name="Culley D."/>
            <person name="Daum C."/>
            <person name="Ezra D."/>
            <person name="Gonzalez J."/>
            <person name="Henrissat B."/>
            <person name="Kuo A."/>
            <person name="Liang C."/>
            <person name="Lipzen A."/>
            <person name="Lutzoni F."/>
            <person name="Magnuson J."/>
            <person name="Mondo S."/>
            <person name="Nolan M."/>
            <person name="Ohm R."/>
            <person name="Pangilinan J."/>
            <person name="Park H.-J."/>
            <person name="Ramirez L."/>
            <person name="Alfaro M."/>
            <person name="Sun H."/>
            <person name="Tritt A."/>
            <person name="Yoshinaga Y."/>
            <person name="Zwiers L.-H."/>
            <person name="Turgeon B."/>
            <person name="Goodwin S."/>
            <person name="Spatafora J."/>
            <person name="Crous P."/>
            <person name="Grigoriev I."/>
        </authorList>
    </citation>
    <scope>NUCLEOTIDE SEQUENCE [LARGE SCALE GENOMIC DNA]</scope>
    <source>
        <strain evidence="4">CECT 20119</strain>
    </source>
</reference>
<gene>
    <name evidence="3" type="ORF">BDZ85DRAFT_322310</name>
</gene>
<evidence type="ECO:0000259" key="2">
    <source>
        <dbReference type="Pfam" id="PF00248"/>
    </source>
</evidence>
<dbReference type="InterPro" id="IPR050523">
    <property type="entry name" value="AKR_Detox_Biosynth"/>
</dbReference>
<keyword evidence="4" id="KW-1185">Reference proteome</keyword>
<protein>
    <submittedName>
        <fullName evidence="3">NADP-dependent oxidoreductase domain-containing protein</fullName>
    </submittedName>
</protein>
<feature type="domain" description="NADP-dependent oxidoreductase" evidence="2">
    <location>
        <begin position="7"/>
        <end position="188"/>
    </location>
</feature>
<dbReference type="AlphaFoldDB" id="A0A6A6G1F7"/>
<dbReference type="Gene3D" id="3.20.20.100">
    <property type="entry name" value="NADP-dependent oxidoreductase domain"/>
    <property type="match status" value="1"/>
</dbReference>
<proteinExistence type="predicted"/>
<evidence type="ECO:0000256" key="1">
    <source>
        <dbReference type="ARBA" id="ARBA00023002"/>
    </source>
</evidence>
<dbReference type="PANTHER" id="PTHR43364:SF4">
    <property type="entry name" value="NAD(P)-LINKED OXIDOREDUCTASE SUPERFAMILY PROTEIN"/>
    <property type="match status" value="1"/>
</dbReference>
<dbReference type="InterPro" id="IPR036812">
    <property type="entry name" value="NAD(P)_OxRdtase_dom_sf"/>
</dbReference>
<dbReference type="PANTHER" id="PTHR43364">
    <property type="entry name" value="NADH-SPECIFIC METHYLGLYOXAL REDUCTASE-RELATED"/>
    <property type="match status" value="1"/>
</dbReference>
<dbReference type="GO" id="GO:0016491">
    <property type="term" value="F:oxidoreductase activity"/>
    <property type="evidence" value="ECO:0007669"/>
    <property type="project" value="UniProtKB-KW"/>
</dbReference>
<organism evidence="3 4">
    <name type="scientific">Elsinoe ampelina</name>
    <dbReference type="NCBI Taxonomy" id="302913"/>
    <lineage>
        <taxon>Eukaryota</taxon>
        <taxon>Fungi</taxon>
        <taxon>Dikarya</taxon>
        <taxon>Ascomycota</taxon>
        <taxon>Pezizomycotina</taxon>
        <taxon>Dothideomycetes</taxon>
        <taxon>Dothideomycetidae</taxon>
        <taxon>Myriangiales</taxon>
        <taxon>Elsinoaceae</taxon>
        <taxon>Elsinoe</taxon>
    </lineage>
</organism>
<name>A0A6A6G1F7_9PEZI</name>
<dbReference type="OrthoDB" id="2310150at2759"/>
<dbReference type="EMBL" id="ML992516">
    <property type="protein sequence ID" value="KAF2219527.1"/>
    <property type="molecule type" value="Genomic_DNA"/>
</dbReference>
<dbReference type="Pfam" id="PF00248">
    <property type="entry name" value="Aldo_ket_red"/>
    <property type="match status" value="1"/>
</dbReference>